<evidence type="ECO:0000313" key="4">
    <source>
        <dbReference type="Proteomes" id="UP001326715"/>
    </source>
</evidence>
<protein>
    <submittedName>
        <fullName evidence="1">Uncharacterized protein</fullName>
    </submittedName>
</protein>
<name>A0A1K1T2T9_9BACT</name>
<dbReference type="OrthoDB" id="678755at2"/>
<dbReference type="EMBL" id="CP140154">
    <property type="protein sequence ID" value="WQG88313.1"/>
    <property type="molecule type" value="Genomic_DNA"/>
</dbReference>
<sequence>MKRSNIILTAIGLISLLVGTLAFKAQHRFSGALFCYTTVGIPSPGGITYAPILVERYSAMSSGNTLICTIPGVNVTYHEIKVIQSL</sequence>
<dbReference type="RefSeq" id="WP_143151014.1">
    <property type="nucleotide sequence ID" value="NZ_CP139972.1"/>
</dbReference>
<reference evidence="1 3" key="1">
    <citation type="submission" date="2016-11" db="EMBL/GenBank/DDBJ databases">
        <authorList>
            <person name="Jaros S."/>
            <person name="Januszkiewicz K."/>
            <person name="Wedrychowicz H."/>
        </authorList>
    </citation>
    <scope>NUCLEOTIDE SEQUENCE [LARGE SCALE GENOMIC DNA]</scope>
    <source>
        <strain evidence="1 3">DSM 784</strain>
    </source>
</reference>
<dbReference type="AlphaFoldDB" id="A0A1K1T2T9"/>
<evidence type="ECO:0000313" key="3">
    <source>
        <dbReference type="Proteomes" id="UP000183788"/>
    </source>
</evidence>
<accession>A0A1K1T2T9</accession>
<reference evidence="2 4" key="2">
    <citation type="submission" date="2023-11" db="EMBL/GenBank/DDBJ databases">
        <title>MicrobeMod: A computational toolkit for identifying prokaryotic methylation and restriction-modification with nanopore sequencing.</title>
        <authorList>
            <person name="Crits-Christoph A."/>
            <person name="Kang S.C."/>
            <person name="Lee H."/>
            <person name="Ostrov N."/>
        </authorList>
    </citation>
    <scope>NUCLEOTIDE SEQUENCE [LARGE SCALE GENOMIC DNA]</scope>
    <source>
        <strain evidence="2 4">ATCC 23090</strain>
    </source>
</reference>
<dbReference type="Proteomes" id="UP000183788">
    <property type="component" value="Unassembled WGS sequence"/>
</dbReference>
<dbReference type="Proteomes" id="UP001326715">
    <property type="component" value="Chromosome"/>
</dbReference>
<evidence type="ECO:0000313" key="2">
    <source>
        <dbReference type="EMBL" id="WQG88313.1"/>
    </source>
</evidence>
<dbReference type="EMBL" id="FPIZ01000051">
    <property type="protein sequence ID" value="SFW90647.1"/>
    <property type="molecule type" value="Genomic_DNA"/>
</dbReference>
<evidence type="ECO:0000313" key="1">
    <source>
        <dbReference type="EMBL" id="SFW90647.1"/>
    </source>
</evidence>
<gene>
    <name evidence="1" type="ORF">SAMN05661012_06651</name>
    <name evidence="2" type="ORF">SR876_25670</name>
</gene>
<proteinExistence type="predicted"/>
<organism evidence="1 3">
    <name type="scientific">Chitinophaga sancti</name>
    <dbReference type="NCBI Taxonomy" id="1004"/>
    <lineage>
        <taxon>Bacteria</taxon>
        <taxon>Pseudomonadati</taxon>
        <taxon>Bacteroidota</taxon>
        <taxon>Chitinophagia</taxon>
        <taxon>Chitinophagales</taxon>
        <taxon>Chitinophagaceae</taxon>
        <taxon>Chitinophaga</taxon>
    </lineage>
</organism>
<keyword evidence="4" id="KW-1185">Reference proteome</keyword>